<evidence type="ECO:0000313" key="1">
    <source>
        <dbReference type="EMBL" id="MDX3704844.1"/>
    </source>
</evidence>
<gene>
    <name evidence="1" type="ORF">PV662_34880</name>
</gene>
<keyword evidence="2" id="KW-1185">Reference proteome</keyword>
<accession>A0ABU4NQ28</accession>
<proteinExistence type="predicted"/>
<sequence length="49" mass="5153">MTILVDDVDDVDGSRKIVESSGTATRPTGDGFFISARHAYGAGLFFTTG</sequence>
<organism evidence="1 2">
    <name type="scientific">Streptomyces europaeiscabiei</name>
    <dbReference type="NCBI Taxonomy" id="146819"/>
    <lineage>
        <taxon>Bacteria</taxon>
        <taxon>Bacillati</taxon>
        <taxon>Actinomycetota</taxon>
        <taxon>Actinomycetes</taxon>
        <taxon>Kitasatosporales</taxon>
        <taxon>Streptomycetaceae</taxon>
        <taxon>Streptomyces</taxon>
    </lineage>
</organism>
<comment type="caution">
    <text evidence="1">The sequence shown here is derived from an EMBL/GenBank/DDBJ whole genome shotgun (WGS) entry which is preliminary data.</text>
</comment>
<protein>
    <submittedName>
        <fullName evidence="1">Uncharacterized protein</fullName>
    </submittedName>
</protein>
<reference evidence="1 2" key="1">
    <citation type="journal article" date="2023" name="Microb. Genom.">
        <title>Mesoterricola silvestris gen. nov., sp. nov., Mesoterricola sediminis sp. nov., Geothrix oryzae sp. nov., Geothrix edaphica sp. nov., Geothrix rubra sp. nov., and Geothrix limicola sp. nov., six novel members of Acidobacteriota isolated from soils.</title>
        <authorList>
            <person name="Weisberg A.J."/>
            <person name="Pearce E."/>
            <person name="Kramer C.G."/>
            <person name="Chang J.H."/>
            <person name="Clarke C.R."/>
        </authorList>
    </citation>
    <scope>NUCLEOTIDE SEQUENCE [LARGE SCALE GENOMIC DNA]</scope>
    <source>
        <strain evidence="1 2">ID09-01A</strain>
    </source>
</reference>
<dbReference type="EMBL" id="JARAYU010000016">
    <property type="protein sequence ID" value="MDX3704844.1"/>
    <property type="molecule type" value="Genomic_DNA"/>
</dbReference>
<dbReference type="Proteomes" id="UP001271274">
    <property type="component" value="Unassembled WGS sequence"/>
</dbReference>
<dbReference type="RefSeq" id="WP_159058566.1">
    <property type="nucleotide sequence ID" value="NZ_JARAUR010000070.1"/>
</dbReference>
<evidence type="ECO:0000313" key="2">
    <source>
        <dbReference type="Proteomes" id="UP001271274"/>
    </source>
</evidence>
<name>A0ABU4NQ28_9ACTN</name>